<proteinExistence type="predicted"/>
<dbReference type="EMBL" id="HAEH01016654">
    <property type="protein sequence ID" value="SBS04889.1"/>
    <property type="molecule type" value="Transcribed_RNA"/>
</dbReference>
<feature type="non-terminal residue" evidence="1">
    <location>
        <position position="1"/>
    </location>
</feature>
<evidence type="ECO:0000313" key="1">
    <source>
        <dbReference type="EMBL" id="SBS04889.1"/>
    </source>
</evidence>
<name>A0A1A8RHZ4_9TELE</name>
<feature type="non-terminal residue" evidence="1">
    <location>
        <position position="69"/>
    </location>
</feature>
<organism evidence="1">
    <name type="scientific">Nothobranchius rachovii</name>
    <name type="common">bluefin notho</name>
    <dbReference type="NCBI Taxonomy" id="451742"/>
    <lineage>
        <taxon>Eukaryota</taxon>
        <taxon>Metazoa</taxon>
        <taxon>Chordata</taxon>
        <taxon>Craniata</taxon>
        <taxon>Vertebrata</taxon>
        <taxon>Euteleostomi</taxon>
        <taxon>Actinopterygii</taxon>
        <taxon>Neopterygii</taxon>
        <taxon>Teleostei</taxon>
        <taxon>Neoteleostei</taxon>
        <taxon>Acanthomorphata</taxon>
        <taxon>Ovalentaria</taxon>
        <taxon>Atherinomorphae</taxon>
        <taxon>Cyprinodontiformes</taxon>
        <taxon>Nothobranchiidae</taxon>
        <taxon>Nothobranchius</taxon>
    </lineage>
</organism>
<reference evidence="1" key="1">
    <citation type="submission" date="2016-05" db="EMBL/GenBank/DDBJ databases">
        <authorList>
            <person name="Lavstsen T."/>
            <person name="Jespersen J.S."/>
        </authorList>
    </citation>
    <scope>NUCLEOTIDE SEQUENCE</scope>
    <source>
        <tissue evidence="1">Brain</tissue>
    </source>
</reference>
<dbReference type="AlphaFoldDB" id="A0A1A8RHZ4"/>
<reference evidence="1" key="2">
    <citation type="submission" date="2016-06" db="EMBL/GenBank/DDBJ databases">
        <title>The genome of a short-lived fish provides insights into sex chromosome evolution and the genetic control of aging.</title>
        <authorList>
            <person name="Reichwald K."/>
            <person name="Felder M."/>
            <person name="Petzold A."/>
            <person name="Koch P."/>
            <person name="Groth M."/>
            <person name="Platzer M."/>
        </authorList>
    </citation>
    <scope>NUCLEOTIDE SEQUENCE</scope>
    <source>
        <tissue evidence="1">Brain</tissue>
    </source>
</reference>
<gene>
    <name evidence="1" type="primary">Nfu_g_1_024190</name>
</gene>
<protein>
    <submittedName>
        <fullName evidence="1">Uncharacterized protein</fullName>
    </submittedName>
</protein>
<accession>A0A1A8RHZ4</accession>
<sequence length="69" mass="8175">KRYVDDILEIIPRGQTGTNGRTNRAPEQYQQHNIKFTLEEEIESSLMFMDMKMSRQRDGALNINTYRKP</sequence>